<dbReference type="InterPro" id="IPR011711">
    <property type="entry name" value="GntR_C"/>
</dbReference>
<dbReference type="Pfam" id="PF07729">
    <property type="entry name" value="FCD"/>
    <property type="match status" value="1"/>
</dbReference>
<dbReference type="SUPFAM" id="SSF48008">
    <property type="entry name" value="GntR ligand-binding domain-like"/>
    <property type="match status" value="1"/>
</dbReference>
<accession>A0ABP7MXZ2</accession>
<keyword evidence="1" id="KW-0805">Transcription regulation</keyword>
<dbReference type="InterPro" id="IPR036390">
    <property type="entry name" value="WH_DNA-bd_sf"/>
</dbReference>
<feature type="domain" description="HTH gntR-type" evidence="4">
    <location>
        <begin position="27"/>
        <end position="97"/>
    </location>
</feature>
<dbReference type="PANTHER" id="PTHR43537">
    <property type="entry name" value="TRANSCRIPTIONAL REGULATOR, GNTR FAMILY"/>
    <property type="match status" value="1"/>
</dbReference>
<evidence type="ECO:0000313" key="6">
    <source>
        <dbReference type="Proteomes" id="UP001501591"/>
    </source>
</evidence>
<evidence type="ECO:0000256" key="2">
    <source>
        <dbReference type="ARBA" id="ARBA00023125"/>
    </source>
</evidence>
<sequence length="249" mass="26963">MANETVPTTLVEPLRASLALNGLGSTGSLPESIADVIERFIEQEAPAVGSLIGTKSELASVFQVAPSTLSEAMKILASRGAVRLRPGPRGGALVAEQRPVLKLARSMVRLTGGDNSISDVVDVRDALEEAVARDALRNRDSMDLERLHEHLDAIETASDATDVYRSVLTLHAAIAEAGANEFLKLVYLTAIRTLLRRTQKVSPSTPENDADALRVDRTAVHRALVEAIELQDEQLLRDVLDRHSTYRTA</sequence>
<protein>
    <recommendedName>
        <fullName evidence="4">HTH gntR-type domain-containing protein</fullName>
    </recommendedName>
</protein>
<dbReference type="EMBL" id="BAABCP010000001">
    <property type="protein sequence ID" value="GAA3931096.1"/>
    <property type="molecule type" value="Genomic_DNA"/>
</dbReference>
<dbReference type="Proteomes" id="UP001501591">
    <property type="component" value="Unassembled WGS sequence"/>
</dbReference>
<organism evidence="5 6">
    <name type="scientific">Microbacterium soli</name>
    <dbReference type="NCBI Taxonomy" id="446075"/>
    <lineage>
        <taxon>Bacteria</taxon>
        <taxon>Bacillati</taxon>
        <taxon>Actinomycetota</taxon>
        <taxon>Actinomycetes</taxon>
        <taxon>Micrococcales</taxon>
        <taxon>Microbacteriaceae</taxon>
        <taxon>Microbacterium</taxon>
    </lineage>
</organism>
<dbReference type="SUPFAM" id="SSF46785">
    <property type="entry name" value="Winged helix' DNA-binding domain"/>
    <property type="match status" value="1"/>
</dbReference>
<dbReference type="PANTHER" id="PTHR43537:SF5">
    <property type="entry name" value="UXU OPERON TRANSCRIPTIONAL REGULATOR"/>
    <property type="match status" value="1"/>
</dbReference>
<keyword evidence="6" id="KW-1185">Reference proteome</keyword>
<dbReference type="PROSITE" id="PS50949">
    <property type="entry name" value="HTH_GNTR"/>
    <property type="match status" value="1"/>
</dbReference>
<dbReference type="RefSeq" id="WP_344818118.1">
    <property type="nucleotide sequence ID" value="NZ_BAABCP010000001.1"/>
</dbReference>
<comment type="caution">
    <text evidence="5">The sequence shown here is derived from an EMBL/GenBank/DDBJ whole genome shotgun (WGS) entry which is preliminary data.</text>
</comment>
<dbReference type="Gene3D" id="1.10.10.10">
    <property type="entry name" value="Winged helix-like DNA-binding domain superfamily/Winged helix DNA-binding domain"/>
    <property type="match status" value="1"/>
</dbReference>
<keyword evidence="3" id="KW-0804">Transcription</keyword>
<dbReference type="Gene3D" id="1.20.120.530">
    <property type="entry name" value="GntR ligand-binding domain-like"/>
    <property type="match status" value="1"/>
</dbReference>
<proteinExistence type="predicted"/>
<evidence type="ECO:0000256" key="1">
    <source>
        <dbReference type="ARBA" id="ARBA00023015"/>
    </source>
</evidence>
<dbReference type="SMART" id="SM00895">
    <property type="entry name" value="FCD"/>
    <property type="match status" value="1"/>
</dbReference>
<keyword evidence="2" id="KW-0238">DNA-binding</keyword>
<dbReference type="InterPro" id="IPR000524">
    <property type="entry name" value="Tscrpt_reg_HTH_GntR"/>
</dbReference>
<name>A0ABP7MXZ2_9MICO</name>
<dbReference type="InterPro" id="IPR008920">
    <property type="entry name" value="TF_FadR/GntR_C"/>
</dbReference>
<gene>
    <name evidence="5" type="ORF">GCM10022383_07040</name>
</gene>
<dbReference type="InterPro" id="IPR036388">
    <property type="entry name" value="WH-like_DNA-bd_sf"/>
</dbReference>
<reference evidence="6" key="1">
    <citation type="journal article" date="2019" name="Int. J. Syst. Evol. Microbiol.">
        <title>The Global Catalogue of Microorganisms (GCM) 10K type strain sequencing project: providing services to taxonomists for standard genome sequencing and annotation.</title>
        <authorList>
            <consortium name="The Broad Institute Genomics Platform"/>
            <consortium name="The Broad Institute Genome Sequencing Center for Infectious Disease"/>
            <person name="Wu L."/>
            <person name="Ma J."/>
        </authorList>
    </citation>
    <scope>NUCLEOTIDE SEQUENCE [LARGE SCALE GENOMIC DNA]</scope>
    <source>
        <strain evidence="6">JCM 17024</strain>
    </source>
</reference>
<evidence type="ECO:0000256" key="3">
    <source>
        <dbReference type="ARBA" id="ARBA00023163"/>
    </source>
</evidence>
<evidence type="ECO:0000313" key="5">
    <source>
        <dbReference type="EMBL" id="GAA3931096.1"/>
    </source>
</evidence>
<evidence type="ECO:0000259" key="4">
    <source>
        <dbReference type="PROSITE" id="PS50949"/>
    </source>
</evidence>